<proteinExistence type="predicted"/>
<feature type="compositionally biased region" description="Basic residues" evidence="1">
    <location>
        <begin position="114"/>
        <end position="124"/>
    </location>
</feature>
<reference evidence="2" key="1">
    <citation type="submission" date="2022-11" db="EMBL/GenBank/DDBJ databases">
        <authorList>
            <person name="Kikuchi T."/>
        </authorList>
    </citation>
    <scope>NUCLEOTIDE SEQUENCE</scope>
    <source>
        <strain evidence="2">PS1010</strain>
    </source>
</reference>
<feature type="compositionally biased region" description="Basic and acidic residues" evidence="1">
    <location>
        <begin position="104"/>
        <end position="113"/>
    </location>
</feature>
<protein>
    <submittedName>
        <fullName evidence="2">Uncharacterized protein</fullName>
    </submittedName>
</protein>
<feature type="compositionally biased region" description="Low complexity" evidence="1">
    <location>
        <begin position="65"/>
        <end position="74"/>
    </location>
</feature>
<name>A0A9P1I8H1_9PELO</name>
<accession>A0A9P1I8H1</accession>
<evidence type="ECO:0000256" key="1">
    <source>
        <dbReference type="SAM" id="MobiDB-lite"/>
    </source>
</evidence>
<evidence type="ECO:0000313" key="3">
    <source>
        <dbReference type="Proteomes" id="UP001152747"/>
    </source>
</evidence>
<gene>
    <name evidence="2" type="ORF">CAMP_LOCUS3216</name>
</gene>
<keyword evidence="3" id="KW-1185">Reference proteome</keyword>
<feature type="compositionally biased region" description="Basic residues" evidence="1">
    <location>
        <begin position="49"/>
        <end position="64"/>
    </location>
</feature>
<organism evidence="2 3">
    <name type="scientific">Caenorhabditis angaria</name>
    <dbReference type="NCBI Taxonomy" id="860376"/>
    <lineage>
        <taxon>Eukaryota</taxon>
        <taxon>Metazoa</taxon>
        <taxon>Ecdysozoa</taxon>
        <taxon>Nematoda</taxon>
        <taxon>Chromadorea</taxon>
        <taxon>Rhabditida</taxon>
        <taxon>Rhabditina</taxon>
        <taxon>Rhabditomorpha</taxon>
        <taxon>Rhabditoidea</taxon>
        <taxon>Rhabditidae</taxon>
        <taxon>Peloderinae</taxon>
        <taxon>Caenorhabditis</taxon>
    </lineage>
</organism>
<feature type="region of interest" description="Disordered" evidence="1">
    <location>
        <begin position="104"/>
        <end position="163"/>
    </location>
</feature>
<dbReference type="EMBL" id="CANHGI010000002">
    <property type="protein sequence ID" value="CAI5440579.1"/>
    <property type="molecule type" value="Genomic_DNA"/>
</dbReference>
<dbReference type="Proteomes" id="UP001152747">
    <property type="component" value="Unassembled WGS sequence"/>
</dbReference>
<comment type="caution">
    <text evidence="2">The sequence shown here is derived from an EMBL/GenBank/DDBJ whole genome shotgun (WGS) entry which is preliminary data.</text>
</comment>
<dbReference type="AlphaFoldDB" id="A0A9P1I8H1"/>
<feature type="compositionally biased region" description="Basic residues" evidence="1">
    <location>
        <begin position="152"/>
        <end position="161"/>
    </location>
</feature>
<evidence type="ECO:0000313" key="2">
    <source>
        <dbReference type="EMBL" id="CAI5440579.1"/>
    </source>
</evidence>
<sequence>MDRETRWKNRSLTKKINVDHFVYVSPKKSENEFYVTSDESSDGVAQRKTVPKRKILAMRKRGRKSLSTDLTTSESEQEEEEQKENRKVSIKNVLEVIRKRRRFKEDRQESTKDRAKKSTKKCKKLVKETDPAIDPSTISLNQMSLEKLPEKPKKKRAPKAPKKVEKQVAIQTSPLRIQNDDYEELDVYFPPGYDEAAYRFDEVLMEVEQNHLLENNNDYFPDIGDDLINYINSPDQFDDDDLNNLIWDL</sequence>
<feature type="region of interest" description="Disordered" evidence="1">
    <location>
        <begin position="32"/>
        <end position="88"/>
    </location>
</feature>